<dbReference type="Proteomes" id="UP001603857">
    <property type="component" value="Unassembled WGS sequence"/>
</dbReference>
<comment type="caution">
    <text evidence="1">The sequence shown here is derived from an EMBL/GenBank/DDBJ whole genome shotgun (WGS) entry which is preliminary data.</text>
</comment>
<protein>
    <submittedName>
        <fullName evidence="1">Uncharacterized protein</fullName>
    </submittedName>
</protein>
<evidence type="ECO:0000313" key="1">
    <source>
        <dbReference type="EMBL" id="KAL2330368.1"/>
    </source>
</evidence>
<sequence length="215" mass="24254">MEEHIKEVDSSRPLALHGRTLARLLMWRVQFPYISPSVSILTKSLQGKVEAERMHLGLLDIEVLSQTHPQSFGSDPWRSNKFGVGSSSQAMLEASMSLLFGSIPLCQELFVTLPLKIGFGVHLVHSPYTPIRHQILMDYAYFQTRDLDDKLYTEDSHQVRRNPSMQVRIRRQRCYTSPMTPNLSHKSGAPAPVYLAPAPRPASFGATEAKLSPQR</sequence>
<gene>
    <name evidence="1" type="ORF">Fmac_017949</name>
</gene>
<dbReference type="EMBL" id="JBGMDY010000006">
    <property type="protein sequence ID" value="KAL2330368.1"/>
    <property type="molecule type" value="Genomic_DNA"/>
</dbReference>
<keyword evidence="2" id="KW-1185">Reference proteome</keyword>
<evidence type="ECO:0000313" key="2">
    <source>
        <dbReference type="Proteomes" id="UP001603857"/>
    </source>
</evidence>
<organism evidence="1 2">
    <name type="scientific">Flemingia macrophylla</name>
    <dbReference type="NCBI Taxonomy" id="520843"/>
    <lineage>
        <taxon>Eukaryota</taxon>
        <taxon>Viridiplantae</taxon>
        <taxon>Streptophyta</taxon>
        <taxon>Embryophyta</taxon>
        <taxon>Tracheophyta</taxon>
        <taxon>Spermatophyta</taxon>
        <taxon>Magnoliopsida</taxon>
        <taxon>eudicotyledons</taxon>
        <taxon>Gunneridae</taxon>
        <taxon>Pentapetalae</taxon>
        <taxon>rosids</taxon>
        <taxon>fabids</taxon>
        <taxon>Fabales</taxon>
        <taxon>Fabaceae</taxon>
        <taxon>Papilionoideae</taxon>
        <taxon>50 kb inversion clade</taxon>
        <taxon>NPAAA clade</taxon>
        <taxon>indigoferoid/millettioid clade</taxon>
        <taxon>Phaseoleae</taxon>
        <taxon>Flemingia</taxon>
    </lineage>
</organism>
<dbReference type="AlphaFoldDB" id="A0ABD1M3I6"/>
<reference evidence="1 2" key="1">
    <citation type="submission" date="2024-08" db="EMBL/GenBank/DDBJ databases">
        <title>Insights into the chromosomal genome structure of Flemingia macrophylla.</title>
        <authorList>
            <person name="Ding Y."/>
            <person name="Zhao Y."/>
            <person name="Bi W."/>
            <person name="Wu M."/>
            <person name="Zhao G."/>
            <person name="Gong Y."/>
            <person name="Li W."/>
            <person name="Zhang P."/>
        </authorList>
    </citation>
    <scope>NUCLEOTIDE SEQUENCE [LARGE SCALE GENOMIC DNA]</scope>
    <source>
        <strain evidence="1">DYQJB</strain>
        <tissue evidence="1">Leaf</tissue>
    </source>
</reference>
<proteinExistence type="predicted"/>
<name>A0ABD1M3I6_9FABA</name>
<accession>A0ABD1M3I6</accession>